<proteinExistence type="predicted"/>
<evidence type="ECO:0000313" key="1">
    <source>
        <dbReference type="EMBL" id="JAD63605.1"/>
    </source>
</evidence>
<reference evidence="1" key="1">
    <citation type="submission" date="2014-09" db="EMBL/GenBank/DDBJ databases">
        <authorList>
            <person name="Magalhaes I.L.F."/>
            <person name="Oliveira U."/>
            <person name="Santos F.R."/>
            <person name="Vidigal T.H.D.A."/>
            <person name="Brescovit A.D."/>
            <person name="Santos A.J."/>
        </authorList>
    </citation>
    <scope>NUCLEOTIDE SEQUENCE</scope>
    <source>
        <tissue evidence="1">Shoot tissue taken approximately 20 cm above the soil surface</tissue>
    </source>
</reference>
<dbReference type="EMBL" id="GBRH01234290">
    <property type="protein sequence ID" value="JAD63605.1"/>
    <property type="molecule type" value="Transcribed_RNA"/>
</dbReference>
<organism evidence="1">
    <name type="scientific">Arundo donax</name>
    <name type="common">Giant reed</name>
    <name type="synonym">Donax arundinaceus</name>
    <dbReference type="NCBI Taxonomy" id="35708"/>
    <lineage>
        <taxon>Eukaryota</taxon>
        <taxon>Viridiplantae</taxon>
        <taxon>Streptophyta</taxon>
        <taxon>Embryophyta</taxon>
        <taxon>Tracheophyta</taxon>
        <taxon>Spermatophyta</taxon>
        <taxon>Magnoliopsida</taxon>
        <taxon>Liliopsida</taxon>
        <taxon>Poales</taxon>
        <taxon>Poaceae</taxon>
        <taxon>PACMAD clade</taxon>
        <taxon>Arundinoideae</taxon>
        <taxon>Arundineae</taxon>
        <taxon>Arundo</taxon>
    </lineage>
</organism>
<protein>
    <submittedName>
        <fullName evidence="1">Uncharacterized protein</fullName>
    </submittedName>
</protein>
<sequence length="21" mass="2376">MIEFCVPRLIFSTNCPCTADD</sequence>
<dbReference type="AlphaFoldDB" id="A0A0A9BR60"/>
<name>A0A0A9BR60_ARUDO</name>
<reference evidence="1" key="2">
    <citation type="journal article" date="2015" name="Data Brief">
        <title>Shoot transcriptome of the giant reed, Arundo donax.</title>
        <authorList>
            <person name="Barrero R.A."/>
            <person name="Guerrero F.D."/>
            <person name="Moolhuijzen P."/>
            <person name="Goolsby J.A."/>
            <person name="Tidwell J."/>
            <person name="Bellgard S.E."/>
            <person name="Bellgard M.I."/>
        </authorList>
    </citation>
    <scope>NUCLEOTIDE SEQUENCE</scope>
    <source>
        <tissue evidence="1">Shoot tissue taken approximately 20 cm above the soil surface</tissue>
    </source>
</reference>
<accession>A0A0A9BR60</accession>